<accession>A0A4Y2KK27</accession>
<evidence type="ECO:0000313" key="2">
    <source>
        <dbReference type="Proteomes" id="UP000499080"/>
    </source>
</evidence>
<organism evidence="1 2">
    <name type="scientific">Araneus ventricosus</name>
    <name type="common">Orbweaver spider</name>
    <name type="synonym">Epeira ventricosa</name>
    <dbReference type="NCBI Taxonomy" id="182803"/>
    <lineage>
        <taxon>Eukaryota</taxon>
        <taxon>Metazoa</taxon>
        <taxon>Ecdysozoa</taxon>
        <taxon>Arthropoda</taxon>
        <taxon>Chelicerata</taxon>
        <taxon>Arachnida</taxon>
        <taxon>Araneae</taxon>
        <taxon>Araneomorphae</taxon>
        <taxon>Entelegynae</taxon>
        <taxon>Araneoidea</taxon>
        <taxon>Araneidae</taxon>
        <taxon>Araneus</taxon>
    </lineage>
</organism>
<dbReference type="EMBL" id="BGPR01004646">
    <property type="protein sequence ID" value="GBN01773.1"/>
    <property type="molecule type" value="Genomic_DNA"/>
</dbReference>
<gene>
    <name evidence="1" type="ORF">AVEN_57909_1</name>
</gene>
<name>A0A4Y2KK27_ARAVE</name>
<sequence length="86" mass="9687">MRSNSVQNTDVKAIDLYEVTSDAFFPGLRMGIILDILQLSGTVTEDERSFNRPRRDEIIFLVIPSLPGDLLRILDNATFNSFIVKG</sequence>
<dbReference type="AlphaFoldDB" id="A0A4Y2KK27"/>
<reference evidence="1 2" key="1">
    <citation type="journal article" date="2019" name="Sci. Rep.">
        <title>Orb-weaving spider Araneus ventricosus genome elucidates the spidroin gene catalogue.</title>
        <authorList>
            <person name="Kono N."/>
            <person name="Nakamura H."/>
            <person name="Ohtoshi R."/>
            <person name="Moran D.A.P."/>
            <person name="Shinohara A."/>
            <person name="Yoshida Y."/>
            <person name="Fujiwara M."/>
            <person name="Mori M."/>
            <person name="Tomita M."/>
            <person name="Arakawa K."/>
        </authorList>
    </citation>
    <scope>NUCLEOTIDE SEQUENCE [LARGE SCALE GENOMIC DNA]</scope>
</reference>
<proteinExistence type="predicted"/>
<keyword evidence="2" id="KW-1185">Reference proteome</keyword>
<dbReference type="Proteomes" id="UP000499080">
    <property type="component" value="Unassembled WGS sequence"/>
</dbReference>
<evidence type="ECO:0000313" key="1">
    <source>
        <dbReference type="EMBL" id="GBN01773.1"/>
    </source>
</evidence>
<comment type="caution">
    <text evidence="1">The sequence shown here is derived from an EMBL/GenBank/DDBJ whole genome shotgun (WGS) entry which is preliminary data.</text>
</comment>
<protein>
    <submittedName>
        <fullName evidence="1">Uncharacterized protein</fullName>
    </submittedName>
</protein>